<dbReference type="GeneID" id="36521536"/>
<proteinExistence type="predicted"/>
<protein>
    <submittedName>
        <fullName evidence="1">Uncharacterized protein</fullName>
    </submittedName>
</protein>
<keyword evidence="2" id="KW-1185">Reference proteome</keyword>
<dbReference type="EMBL" id="KZ559193">
    <property type="protein sequence ID" value="PLB33842.1"/>
    <property type="molecule type" value="Genomic_DNA"/>
</dbReference>
<reference evidence="1 2" key="1">
    <citation type="submission" date="2017-12" db="EMBL/GenBank/DDBJ databases">
        <authorList>
            <consortium name="DOE Joint Genome Institute"/>
            <person name="Haridas S."/>
            <person name="Kjaerbolling I."/>
            <person name="Vesth T.C."/>
            <person name="Frisvad J.C."/>
            <person name="Nybo J.L."/>
            <person name="Theobald S."/>
            <person name="Kuo A."/>
            <person name="Bowyer P."/>
            <person name="Matsuda Y."/>
            <person name="Mondo S."/>
            <person name="Lyhne E.K."/>
            <person name="Kogle M.E."/>
            <person name="Clum A."/>
            <person name="Lipzen A."/>
            <person name="Salamov A."/>
            <person name="Ngan C.Y."/>
            <person name="Daum C."/>
            <person name="Chiniquy J."/>
            <person name="Barry K."/>
            <person name="LaButti K."/>
            <person name="Simmons B.A."/>
            <person name="Magnuson J.K."/>
            <person name="Mortensen U.H."/>
            <person name="Larsen T.O."/>
            <person name="Grigoriev I.V."/>
            <person name="Baker S.E."/>
            <person name="Andersen M.R."/>
            <person name="Nordberg H.P."/>
            <person name="Cantor M.N."/>
            <person name="Hua S.X."/>
        </authorList>
    </citation>
    <scope>NUCLEOTIDE SEQUENCE [LARGE SCALE GENOMIC DNA]</scope>
    <source>
        <strain evidence="1 2">CBS 102.13</strain>
    </source>
</reference>
<evidence type="ECO:0000313" key="2">
    <source>
        <dbReference type="Proteomes" id="UP000234585"/>
    </source>
</evidence>
<dbReference type="AlphaFoldDB" id="A0A2I2EZP0"/>
<name>A0A2I2EZP0_ASPCN</name>
<sequence length="63" mass="7094">MGLIESTYACASVAYGLLVLPAPEDQPCCVLWVGLDWLEIAALYYLHSCRYFTYLLLRTYGAI</sequence>
<dbReference type="RefSeq" id="XP_024667854.1">
    <property type="nucleotide sequence ID" value="XM_024814376.1"/>
</dbReference>
<organism evidence="1 2">
    <name type="scientific">Aspergillus candidus</name>
    <dbReference type="NCBI Taxonomy" id="41067"/>
    <lineage>
        <taxon>Eukaryota</taxon>
        <taxon>Fungi</taxon>
        <taxon>Dikarya</taxon>
        <taxon>Ascomycota</taxon>
        <taxon>Pezizomycotina</taxon>
        <taxon>Eurotiomycetes</taxon>
        <taxon>Eurotiomycetidae</taxon>
        <taxon>Eurotiales</taxon>
        <taxon>Aspergillaceae</taxon>
        <taxon>Aspergillus</taxon>
        <taxon>Aspergillus subgen. Circumdati</taxon>
    </lineage>
</organism>
<accession>A0A2I2EZP0</accession>
<evidence type="ECO:0000313" key="1">
    <source>
        <dbReference type="EMBL" id="PLB33842.1"/>
    </source>
</evidence>
<dbReference type="Proteomes" id="UP000234585">
    <property type="component" value="Unassembled WGS sequence"/>
</dbReference>
<gene>
    <name evidence="1" type="ORF">BDW47DRAFT_113317</name>
</gene>